<reference evidence="2" key="1">
    <citation type="submission" date="2020-08" db="EMBL/GenBank/DDBJ databases">
        <title>Multicomponent nature underlies the extraordinary mechanical properties of spider dragline silk.</title>
        <authorList>
            <person name="Kono N."/>
            <person name="Nakamura H."/>
            <person name="Mori M."/>
            <person name="Yoshida Y."/>
            <person name="Ohtoshi R."/>
            <person name="Malay A.D."/>
            <person name="Moran D.A.P."/>
            <person name="Tomita M."/>
            <person name="Numata K."/>
            <person name="Arakawa K."/>
        </authorList>
    </citation>
    <scope>NUCLEOTIDE SEQUENCE</scope>
</reference>
<organism evidence="2 3">
    <name type="scientific">Trichonephila inaurata madagascariensis</name>
    <dbReference type="NCBI Taxonomy" id="2747483"/>
    <lineage>
        <taxon>Eukaryota</taxon>
        <taxon>Metazoa</taxon>
        <taxon>Ecdysozoa</taxon>
        <taxon>Arthropoda</taxon>
        <taxon>Chelicerata</taxon>
        <taxon>Arachnida</taxon>
        <taxon>Araneae</taxon>
        <taxon>Araneomorphae</taxon>
        <taxon>Entelegynae</taxon>
        <taxon>Araneoidea</taxon>
        <taxon>Nephilidae</taxon>
        <taxon>Trichonephila</taxon>
        <taxon>Trichonephila inaurata</taxon>
    </lineage>
</organism>
<name>A0A8X6I5D7_9ARAC</name>
<dbReference type="OrthoDB" id="8123891at2759"/>
<dbReference type="AlphaFoldDB" id="A0A8X6I5D7"/>
<dbReference type="EMBL" id="BMAV01024275">
    <property type="protein sequence ID" value="GFS31832.1"/>
    <property type="molecule type" value="Genomic_DNA"/>
</dbReference>
<dbReference type="Proteomes" id="UP000886998">
    <property type="component" value="Unassembled WGS sequence"/>
</dbReference>
<accession>A0A8X6I5D7</accession>
<dbReference type="InterPro" id="IPR006579">
    <property type="entry name" value="Pre_C2HC_dom"/>
</dbReference>
<dbReference type="Pfam" id="PF07530">
    <property type="entry name" value="PRE_C2HC"/>
    <property type="match status" value="1"/>
</dbReference>
<sequence length="105" mass="11952">MYSSPVRILCSRADRKTTPESGHKKGLPISPDIEDIKKELTERGFDIIKVAQLTKAKTKFKLPFFLVQLKKSPDSPDIFKLEECCCLSIKVDTFNRRQGPTQTSH</sequence>
<keyword evidence="3" id="KW-1185">Reference proteome</keyword>
<evidence type="ECO:0000313" key="2">
    <source>
        <dbReference type="EMBL" id="GFS31832.1"/>
    </source>
</evidence>
<proteinExistence type="predicted"/>
<evidence type="ECO:0000313" key="3">
    <source>
        <dbReference type="Proteomes" id="UP000886998"/>
    </source>
</evidence>
<protein>
    <recommendedName>
        <fullName evidence="1">Pre-C2HC domain-containing protein</fullName>
    </recommendedName>
</protein>
<feature type="domain" description="Pre-C2HC" evidence="1">
    <location>
        <begin position="34"/>
        <end position="99"/>
    </location>
</feature>
<gene>
    <name evidence="2" type="ORF">TNIN_158011</name>
</gene>
<evidence type="ECO:0000259" key="1">
    <source>
        <dbReference type="Pfam" id="PF07530"/>
    </source>
</evidence>
<comment type="caution">
    <text evidence="2">The sequence shown here is derived from an EMBL/GenBank/DDBJ whole genome shotgun (WGS) entry which is preliminary data.</text>
</comment>